<evidence type="ECO:0000313" key="3">
    <source>
        <dbReference type="Proteomes" id="UP001140502"/>
    </source>
</evidence>
<accession>A0A9W8WH11</accession>
<reference evidence="2" key="1">
    <citation type="submission" date="2022-10" db="EMBL/GenBank/DDBJ databases">
        <title>Tapping the CABI collections for fungal endophytes: first genome assemblies for Collariella, Neodidymelliopsis, Ascochyta clinopodiicola, Didymella pomorum, Didymosphaeria variabile, Neocosmospora piperis and Neocucurbitaria cava.</title>
        <authorList>
            <person name="Hill R."/>
        </authorList>
    </citation>
    <scope>NUCLEOTIDE SEQUENCE</scope>
    <source>
        <strain evidence="2">IMI 366586</strain>
    </source>
</reference>
<dbReference type="InterPro" id="IPR010730">
    <property type="entry name" value="HET"/>
</dbReference>
<dbReference type="PANTHER" id="PTHR24148:SF64">
    <property type="entry name" value="HETEROKARYON INCOMPATIBILITY DOMAIN-CONTAINING PROTEIN"/>
    <property type="match status" value="1"/>
</dbReference>
<dbReference type="PANTHER" id="PTHR24148">
    <property type="entry name" value="ANKYRIN REPEAT DOMAIN-CONTAINING PROTEIN 39 HOMOLOG-RELATED"/>
    <property type="match status" value="1"/>
</dbReference>
<dbReference type="Pfam" id="PF06985">
    <property type="entry name" value="HET"/>
    <property type="match status" value="1"/>
</dbReference>
<name>A0A9W8WH11_9HYPO</name>
<evidence type="ECO:0000313" key="2">
    <source>
        <dbReference type="EMBL" id="KAJ4324994.1"/>
    </source>
</evidence>
<sequence>MAPRLYSRLPEGRFRLIKLLPGKWDDVLEAELFEADKTFEYTALSYTWGSRRALRQVTLNGLSRGVTVNLDLALRTLRSTCNPVIVWADALCIDQEDVEDKSTQVSLMNDIFGWASQVRAYTGDPLSREHASFEARLEELGQLETFEYSDDEDEAWEEIHSALSELETTGRSSDMSTHQRCRCIFGLLRGLSSPTLMGKLQETDLFSKKLTPSMELKQRNLFEWLRIFVVAPWWDRMWITQEVGVARHLVLSYGKVTMSFSMLASVVGAKLPSKLAAENARVVSLLVTKLKTISELRRLQRYESIAEMRDLDYFQRSLGSPLLWLLRTFRYRHSSEPRDKIYALARLLTKLDLGSRYKLRTDYSTSVATLFCRVAILMMKETGLFWITSADLVAKSRDNLPSWVPNWTDGFTTPDTENMAWKIRLCHNVSNISFSVEAPLFPAVSMEPSKYYSSLAADAESYKWKRHRGGEQRFKEPFPLTVEGGHPSFTHSTHFFLDKDNTEPRRIWYENHEPEVRDFTKVENCLKVPTQFCSIIRHVSEPITPDLSNLQAIVQGLRVAHYRIFPDDWKNVELSRLEQIGRVLCFGAVIDQQSKHARRLERYDDPDLAILVQLTTRADEDLQDSEGWKVWYRQKMLLELRSPCPVCQSATHPCSECTRRSEANPIPSPKEARKDPNIRQLRRTAMQTAPGNCIIMTRDGTFALGPPQSQVGDRISIVSGGLCPYVLRRDTNSQHLGYLALQLIGDCFLDKTPTWDVKKLETVALV</sequence>
<dbReference type="AlphaFoldDB" id="A0A9W8WH11"/>
<evidence type="ECO:0000259" key="1">
    <source>
        <dbReference type="Pfam" id="PF06985"/>
    </source>
</evidence>
<proteinExistence type="predicted"/>
<dbReference type="InterPro" id="IPR052895">
    <property type="entry name" value="HetReg/Transcr_Mod"/>
</dbReference>
<dbReference type="OrthoDB" id="3557394at2759"/>
<gene>
    <name evidence="2" type="ORF">N0V84_003678</name>
</gene>
<feature type="domain" description="Heterokaryon incompatibility" evidence="1">
    <location>
        <begin position="41"/>
        <end position="242"/>
    </location>
</feature>
<dbReference type="Proteomes" id="UP001140502">
    <property type="component" value="Unassembled WGS sequence"/>
</dbReference>
<keyword evidence="3" id="KW-1185">Reference proteome</keyword>
<protein>
    <recommendedName>
        <fullName evidence="1">Heterokaryon incompatibility domain-containing protein</fullName>
    </recommendedName>
</protein>
<dbReference type="EMBL" id="JAPEUR010000054">
    <property type="protein sequence ID" value="KAJ4324994.1"/>
    <property type="molecule type" value="Genomic_DNA"/>
</dbReference>
<organism evidence="2 3">
    <name type="scientific">Fusarium piperis</name>
    <dbReference type="NCBI Taxonomy" id="1435070"/>
    <lineage>
        <taxon>Eukaryota</taxon>
        <taxon>Fungi</taxon>
        <taxon>Dikarya</taxon>
        <taxon>Ascomycota</taxon>
        <taxon>Pezizomycotina</taxon>
        <taxon>Sordariomycetes</taxon>
        <taxon>Hypocreomycetidae</taxon>
        <taxon>Hypocreales</taxon>
        <taxon>Nectriaceae</taxon>
        <taxon>Fusarium</taxon>
        <taxon>Fusarium solani species complex</taxon>
    </lineage>
</organism>
<comment type="caution">
    <text evidence="2">The sequence shown here is derived from an EMBL/GenBank/DDBJ whole genome shotgun (WGS) entry which is preliminary data.</text>
</comment>